<evidence type="ECO:0000256" key="2">
    <source>
        <dbReference type="SAM" id="SignalP"/>
    </source>
</evidence>
<dbReference type="AlphaFoldDB" id="A0A0P0AL16"/>
<organism evidence="3">
    <name type="scientific">Gryllodes sigillatus</name>
    <dbReference type="NCBI Taxonomy" id="13551"/>
    <lineage>
        <taxon>Eukaryota</taxon>
        <taxon>Metazoa</taxon>
        <taxon>Ecdysozoa</taxon>
        <taxon>Arthropoda</taxon>
        <taxon>Hexapoda</taxon>
        <taxon>Insecta</taxon>
        <taxon>Pterygota</taxon>
        <taxon>Neoptera</taxon>
        <taxon>Polyneoptera</taxon>
        <taxon>Orthoptera</taxon>
        <taxon>Ensifera</taxon>
        <taxon>Gryllidea</taxon>
        <taxon>Grylloidea</taxon>
        <taxon>Gryllidae</taxon>
        <taxon>Gryllinae</taxon>
        <taxon>Gryllodes</taxon>
    </lineage>
</organism>
<name>A0A0P0AL16_9ORTH</name>
<dbReference type="EMBL" id="KT355871">
    <property type="protein sequence ID" value="ALI59674.1"/>
    <property type="molecule type" value="mRNA"/>
</dbReference>
<feature type="region of interest" description="Disordered" evidence="1">
    <location>
        <begin position="198"/>
        <end position="223"/>
    </location>
</feature>
<proteinExistence type="evidence at transcript level"/>
<keyword evidence="2" id="KW-0732">Signal</keyword>
<sequence length="343" mass="33624">MASCRTSASGRALLLVLGHVVMVNVALVKANALGRGAISNSNALDGFFNPYNIYGNGNTGYNAAPNRLNGVTNSNSLDNALNANEYPAPAGANAPSIANANAIGGDIRNGNNGPSIANANAIGGALRNGNGGPSIANANAIGGALRNGNGGPSIANANAIGGALGNGNGGPSIANANAIGFGAIANANAARSLTNSNSVAPASVSNKNKGTNTGKTDSHSGENVLPYHKTYGTAFFNTLASQFDKDDVACLDNAIKTIANANLIRAIGNANAAGNPTIADFISRDVLSGASLGYSIANANDAVQQATGIPEDFWGYANELALKYGGAGGAGGGAGAGAGANAR</sequence>
<evidence type="ECO:0000256" key="1">
    <source>
        <dbReference type="SAM" id="MobiDB-lite"/>
    </source>
</evidence>
<evidence type="ECO:0000313" key="3">
    <source>
        <dbReference type="EMBL" id="ALI59674.1"/>
    </source>
</evidence>
<feature type="chain" id="PRO_5006042320" evidence="2">
    <location>
        <begin position="31"/>
        <end position="343"/>
    </location>
</feature>
<accession>A0A0P0AL16</accession>
<reference evidence="3" key="1">
    <citation type="journal article" date="2015" name="PLoS ONE">
        <title>What's in the Gift? Towards a Molecular Dissection of Nuptial Feeding in a Cricket.</title>
        <authorList>
            <person name="Pauchet Y."/>
            <person name="Wielsch N."/>
            <person name="Wilkinson P.A."/>
            <person name="Sakaluk S.K."/>
            <person name="Svatos A."/>
            <person name="Ffrench-Constant R.H."/>
            <person name="Hunt J."/>
            <person name="Heckel D.G."/>
        </authorList>
    </citation>
    <scope>NUCLEOTIDE SEQUENCE</scope>
    <source>
        <tissue evidence="3">Accessory gland</tissue>
    </source>
</reference>
<feature type="compositionally biased region" description="Low complexity" evidence="1">
    <location>
        <begin position="198"/>
        <end position="208"/>
    </location>
</feature>
<protein>
    <submittedName>
        <fullName evidence="3">Spermatophylax protein 11</fullName>
    </submittedName>
</protein>
<feature type="signal peptide" evidence="2">
    <location>
        <begin position="1"/>
        <end position="30"/>
    </location>
</feature>